<dbReference type="EMBL" id="LT828648">
    <property type="protein sequence ID" value="SLM46548.1"/>
    <property type="molecule type" value="Genomic_DNA"/>
</dbReference>
<evidence type="ECO:0000313" key="2">
    <source>
        <dbReference type="Proteomes" id="UP000192042"/>
    </source>
</evidence>
<dbReference type="KEGG" id="nja:NSJP_0376"/>
<organism evidence="1 2">
    <name type="scientific">Nitrospira japonica</name>
    <dbReference type="NCBI Taxonomy" id="1325564"/>
    <lineage>
        <taxon>Bacteria</taxon>
        <taxon>Pseudomonadati</taxon>
        <taxon>Nitrospirota</taxon>
        <taxon>Nitrospiria</taxon>
        <taxon>Nitrospirales</taxon>
        <taxon>Nitrospiraceae</taxon>
        <taxon>Nitrospira</taxon>
    </lineage>
</organism>
<dbReference type="AlphaFoldDB" id="A0A1W1I0M0"/>
<accession>A0A1W1I0M0</accession>
<keyword evidence="2" id="KW-1185">Reference proteome</keyword>
<name>A0A1W1I0M0_9BACT</name>
<dbReference type="RefSeq" id="WP_080885215.1">
    <property type="nucleotide sequence ID" value="NZ_LT828648.1"/>
</dbReference>
<protein>
    <submittedName>
        <fullName evidence="1">Uncharacterized protein</fullName>
    </submittedName>
</protein>
<reference evidence="1 2" key="1">
    <citation type="submission" date="2017-03" db="EMBL/GenBank/DDBJ databases">
        <authorList>
            <person name="Afonso C.L."/>
            <person name="Miller P.J."/>
            <person name="Scott M.A."/>
            <person name="Spackman E."/>
            <person name="Goraichik I."/>
            <person name="Dimitrov K.M."/>
            <person name="Suarez D.L."/>
            <person name="Swayne D.E."/>
        </authorList>
    </citation>
    <scope>NUCLEOTIDE SEQUENCE [LARGE SCALE GENOMIC DNA]</scope>
    <source>
        <strain evidence="1">Genome sequencing of Nitrospira japonica strain NJ11</strain>
    </source>
</reference>
<proteinExistence type="predicted"/>
<gene>
    <name evidence="1" type="ORF">NSJP_0376</name>
</gene>
<dbReference type="Proteomes" id="UP000192042">
    <property type="component" value="Chromosome I"/>
</dbReference>
<dbReference type="STRING" id="1325564.NSJP_0376"/>
<sequence length="59" mass="6572">MTTSQAAELRVKWKQHIDAPACEHLNLELEWSDNGYLTGNYNCIVCGHPVLSGANNRDS</sequence>
<dbReference type="OrthoDB" id="9794779at2"/>
<evidence type="ECO:0000313" key="1">
    <source>
        <dbReference type="EMBL" id="SLM46548.1"/>
    </source>
</evidence>